<proteinExistence type="inferred from homology"/>
<evidence type="ECO:0000256" key="4">
    <source>
        <dbReference type="SAM" id="SignalP"/>
    </source>
</evidence>
<feature type="non-terminal residue" evidence="5">
    <location>
        <position position="1"/>
    </location>
</feature>
<evidence type="ECO:0000256" key="2">
    <source>
        <dbReference type="ARBA" id="ARBA00023108"/>
    </source>
</evidence>
<gene>
    <name evidence="5" type="primary">to_37</name>
    <name evidence="5" type="ORF">CM83_39750</name>
</gene>
<organism evidence="5">
    <name type="scientific">Lygus hesperus</name>
    <name type="common">Western plant bug</name>
    <dbReference type="NCBI Taxonomy" id="30085"/>
    <lineage>
        <taxon>Eukaryota</taxon>
        <taxon>Metazoa</taxon>
        <taxon>Ecdysozoa</taxon>
        <taxon>Arthropoda</taxon>
        <taxon>Hexapoda</taxon>
        <taxon>Insecta</taxon>
        <taxon>Pterygota</taxon>
        <taxon>Neoptera</taxon>
        <taxon>Paraneoptera</taxon>
        <taxon>Hemiptera</taxon>
        <taxon>Heteroptera</taxon>
        <taxon>Panheteroptera</taxon>
        <taxon>Cimicomorpha</taxon>
        <taxon>Miridae</taxon>
        <taxon>Mirini</taxon>
        <taxon>Lygus</taxon>
    </lineage>
</organism>
<dbReference type="PANTHER" id="PTHR11008:SF32">
    <property type="entry name" value="CIRCADIAN CLOCK-CONTROLLED PROTEIN DAYWAKE-RELATED"/>
    <property type="match status" value="1"/>
</dbReference>
<keyword evidence="1 4" id="KW-0732">Signal</keyword>
<evidence type="ECO:0000256" key="1">
    <source>
        <dbReference type="ARBA" id="ARBA00022729"/>
    </source>
</evidence>
<feature type="signal peptide" evidence="4">
    <location>
        <begin position="1"/>
        <end position="26"/>
    </location>
</feature>
<dbReference type="GO" id="GO:0005615">
    <property type="term" value="C:extracellular space"/>
    <property type="evidence" value="ECO:0007669"/>
    <property type="project" value="TreeGrafter"/>
</dbReference>
<dbReference type="PANTHER" id="PTHR11008">
    <property type="entry name" value="PROTEIN TAKEOUT-LIKE PROTEIN"/>
    <property type="match status" value="1"/>
</dbReference>
<accession>A0A0A9ZAN1</accession>
<dbReference type="GO" id="GO:0007623">
    <property type="term" value="P:circadian rhythm"/>
    <property type="evidence" value="ECO:0007669"/>
    <property type="project" value="UniProtKB-ARBA"/>
</dbReference>
<reference evidence="5" key="1">
    <citation type="journal article" date="2014" name="PLoS ONE">
        <title>Transcriptome-Based Identification of ABC Transporters in the Western Tarnished Plant Bug Lygus hesperus.</title>
        <authorList>
            <person name="Hull J.J."/>
            <person name="Chaney K."/>
            <person name="Geib S.M."/>
            <person name="Fabrick J.A."/>
            <person name="Brent C.S."/>
            <person name="Walsh D."/>
            <person name="Lavine L.C."/>
        </authorList>
    </citation>
    <scope>NUCLEOTIDE SEQUENCE</scope>
</reference>
<protein>
    <submittedName>
        <fullName evidence="5">Protein takeout</fullName>
    </submittedName>
</protein>
<reference evidence="5" key="2">
    <citation type="submission" date="2014-07" db="EMBL/GenBank/DDBJ databases">
        <authorList>
            <person name="Hull J."/>
        </authorList>
    </citation>
    <scope>NUCLEOTIDE SEQUENCE</scope>
</reference>
<evidence type="ECO:0000256" key="3">
    <source>
        <dbReference type="ARBA" id="ARBA00060902"/>
    </source>
</evidence>
<comment type="similarity">
    <text evidence="3">Belongs to the TO family.</text>
</comment>
<feature type="chain" id="PRO_5002071385" evidence="4">
    <location>
        <begin position="27"/>
        <end position="251"/>
    </location>
</feature>
<keyword evidence="2" id="KW-0090">Biological rhythms</keyword>
<dbReference type="InterPro" id="IPR010562">
    <property type="entry name" value="Haemolymph_juvenile_hormone-bd"/>
</dbReference>
<evidence type="ECO:0000313" key="5">
    <source>
        <dbReference type="EMBL" id="JAG40413.1"/>
    </source>
</evidence>
<sequence>KFHLVSNMGTVIFTIFVLSLLTICFGAKLPKNWTACKVDETMNECLKGAVQYALHDMIGGAPSLGILPLDPLRFNTITIDQGTGPVSIKLDFTDLDVLGVSNMQILSVDNDWKTMVIETQAPKIELKGNYKIAGNILVLPIQGNGECVLSMDNFIGHLKFHFSEKAAGSKVYNNIDKLDFTFDVDKLTMQFDNLFNGDKALGDNMNKFLNDNWKEILNELKPNVARTFAAAFKEIGNRLFSKITKNQFIPA</sequence>
<dbReference type="SMART" id="SM00700">
    <property type="entry name" value="JHBP"/>
    <property type="match status" value="1"/>
</dbReference>
<dbReference type="AlphaFoldDB" id="A0A0A9ZAN1"/>
<dbReference type="Pfam" id="PF06585">
    <property type="entry name" value="JHBP"/>
    <property type="match status" value="1"/>
</dbReference>
<name>A0A0A9ZAN1_LYGHE</name>
<dbReference type="InterPro" id="IPR038606">
    <property type="entry name" value="To_sf"/>
</dbReference>
<dbReference type="EMBL" id="GBHO01003191">
    <property type="protein sequence ID" value="JAG40413.1"/>
    <property type="molecule type" value="Transcribed_RNA"/>
</dbReference>
<dbReference type="Gene3D" id="3.15.10.30">
    <property type="entry name" value="Haemolymph juvenile hormone binding protein"/>
    <property type="match status" value="1"/>
</dbReference>
<dbReference type="FunFam" id="3.15.10.30:FF:000001">
    <property type="entry name" value="Takeout-like protein 1"/>
    <property type="match status" value="1"/>
</dbReference>